<proteinExistence type="predicted"/>
<keyword evidence="3" id="KW-1185">Reference proteome</keyword>
<feature type="transmembrane region" description="Helical" evidence="1">
    <location>
        <begin position="268"/>
        <end position="291"/>
    </location>
</feature>
<reference evidence="2 3" key="1">
    <citation type="journal article" date="2012" name="J. Bacteriol.">
        <title>Complete genome sequences of Desulfosporosinus orientis DSM765T, Desulfosporosinus youngiae DSM17734T, Desulfosporosinus meridiei DSM13257T, and Desulfosporosinus acidiphilus DSM22704T.</title>
        <authorList>
            <person name="Pester M."/>
            <person name="Brambilla E."/>
            <person name="Alazard D."/>
            <person name="Rattei T."/>
            <person name="Weinmaier T."/>
            <person name="Han J."/>
            <person name="Lucas S."/>
            <person name="Lapidus A."/>
            <person name="Cheng J.F."/>
            <person name="Goodwin L."/>
            <person name="Pitluck S."/>
            <person name="Peters L."/>
            <person name="Ovchinnikova G."/>
            <person name="Teshima H."/>
            <person name="Detter J.C."/>
            <person name="Han C.S."/>
            <person name="Tapia R."/>
            <person name="Land M.L."/>
            <person name="Hauser L."/>
            <person name="Kyrpides N.C."/>
            <person name="Ivanova N.N."/>
            <person name="Pagani I."/>
            <person name="Huntmann M."/>
            <person name="Wei C.L."/>
            <person name="Davenport K.W."/>
            <person name="Daligault H."/>
            <person name="Chain P.S."/>
            <person name="Chen A."/>
            <person name="Mavromatis K."/>
            <person name="Markowitz V."/>
            <person name="Szeto E."/>
            <person name="Mikhailova N."/>
            <person name="Pati A."/>
            <person name="Wagner M."/>
            <person name="Woyke T."/>
            <person name="Ollivier B."/>
            <person name="Klenk H.P."/>
            <person name="Spring S."/>
            <person name="Loy A."/>
        </authorList>
    </citation>
    <scope>NUCLEOTIDE SEQUENCE [LARGE SCALE GENOMIC DNA]</scope>
    <source>
        <strain evidence="3">ATCC BAA-275 / DSM 13257 / NCIMB 13706 / S10</strain>
    </source>
</reference>
<dbReference type="AlphaFoldDB" id="J7ITW2"/>
<dbReference type="STRING" id="768704.Desmer_3278"/>
<reference evidence="3" key="2">
    <citation type="submission" date="2012-08" db="EMBL/GenBank/DDBJ databases">
        <title>Finished genome of Desulfosporosinus meridiei DSM 13257.</title>
        <authorList>
            <person name="Huntemann M."/>
            <person name="Wei C.-L."/>
            <person name="Han J."/>
            <person name="Detter J.C."/>
            <person name="Han C."/>
            <person name="Davenport K."/>
            <person name="Daligault H."/>
            <person name="Erkkila T."/>
            <person name="Gu W."/>
            <person name="Munk A.C.C."/>
            <person name="Teshima H."/>
            <person name="Xu Y."/>
            <person name="Chain P."/>
            <person name="Tapia R."/>
            <person name="Chen A."/>
            <person name="Krypides N."/>
            <person name="Mavromatis K."/>
            <person name="Markowitz V."/>
            <person name="Szeto E."/>
            <person name="Ivanova N."/>
            <person name="Mikhailova N."/>
            <person name="Ovchinnikova G."/>
            <person name="Pagani I."/>
            <person name="Pati A."/>
            <person name="Goodwin L."/>
            <person name="Peters L."/>
            <person name="Pitluck S."/>
            <person name="Woyke T."/>
            <person name="Pester M."/>
            <person name="Spring S."/>
            <person name="Ollivier B."/>
            <person name="Rattei T."/>
            <person name="Klenk H.-P."/>
            <person name="Wagner M."/>
            <person name="Loy A."/>
        </authorList>
    </citation>
    <scope>NUCLEOTIDE SEQUENCE [LARGE SCALE GENOMIC DNA]</scope>
    <source>
        <strain evidence="3">ATCC BAA-275 / DSM 13257 / NCIMB 13706 / S10</strain>
    </source>
</reference>
<dbReference type="Proteomes" id="UP000005262">
    <property type="component" value="Chromosome"/>
</dbReference>
<protein>
    <submittedName>
        <fullName evidence="2">Uncharacterized protein</fullName>
    </submittedName>
</protein>
<feature type="transmembrane region" description="Helical" evidence="1">
    <location>
        <begin position="303"/>
        <end position="330"/>
    </location>
</feature>
<evidence type="ECO:0000256" key="1">
    <source>
        <dbReference type="SAM" id="Phobius"/>
    </source>
</evidence>
<keyword evidence="1" id="KW-0472">Membrane</keyword>
<keyword evidence="1" id="KW-1133">Transmembrane helix</keyword>
<evidence type="ECO:0000313" key="2">
    <source>
        <dbReference type="EMBL" id="AFQ45155.1"/>
    </source>
</evidence>
<dbReference type="KEGG" id="dmi:Desmer_3278"/>
<evidence type="ECO:0000313" key="3">
    <source>
        <dbReference type="Proteomes" id="UP000005262"/>
    </source>
</evidence>
<feature type="transmembrane region" description="Helical" evidence="1">
    <location>
        <begin position="229"/>
        <end position="248"/>
    </location>
</feature>
<gene>
    <name evidence="2" type="ordered locus">Desmer_3278</name>
</gene>
<name>J7ITW2_DESMD</name>
<sequence>MATVDSILKFFNASSRVQATVEMFTELGKASIGGAMEQRKTQDMFIARTGNTEIGTAMFDKFKREALATGQDVNKALQSSLTFLSSTQNVDQLSKLNDFAFRLNAFDNAGNGIEGAASAVKEAMSGNTASLAKRFSISDFDMEAFKIEDLGKSGNIDGFIKAFDQLLEKQNMGQAAFDQMMKSPTKQLEILTNNMKSSFADAGQQATEALTPLMIRLNDAFQEGSFQPFFEGLSIGLFLIVTGLQWLVSTGEGVWPLLLQGLSMIGDVAYNVGIILVGLSPFILGIAAAWGIYNAVIFITGTLIPLITALTAGWSLVTLQLAGAISFALLKQRVFNFVMSMNPIGIVIALIVGLITALGTFAIVTNGIRNVFSSAFGFVVDVVQSAINFILGSINNAINAINKVAGFFGDLLGIDAKQIQEIEFQADFSQFKKAGQDFIENISLDDIKKKFGLADLGKADTSTLDQQKILNSWNGGAGSIPAIDRVNEVGKINNTVDISSEDLKTMRELAEMKNIQNFVTLTPTVAVTTGDIHNGQSVDSIIVKIKTMLESEISSSAQGVYA</sequence>
<organism evidence="2 3">
    <name type="scientific">Desulfosporosinus meridiei (strain ATCC BAA-275 / DSM 13257 / KCTC 12902 / NCIMB 13706 / S10)</name>
    <dbReference type="NCBI Taxonomy" id="768704"/>
    <lineage>
        <taxon>Bacteria</taxon>
        <taxon>Bacillati</taxon>
        <taxon>Bacillota</taxon>
        <taxon>Clostridia</taxon>
        <taxon>Eubacteriales</taxon>
        <taxon>Desulfitobacteriaceae</taxon>
        <taxon>Desulfosporosinus</taxon>
    </lineage>
</organism>
<dbReference type="HOGENOM" id="CLU_014820_1_0_9"/>
<accession>J7ITW2</accession>
<feature type="transmembrane region" description="Helical" evidence="1">
    <location>
        <begin position="371"/>
        <end position="391"/>
    </location>
</feature>
<feature type="transmembrane region" description="Helical" evidence="1">
    <location>
        <begin position="342"/>
        <end position="364"/>
    </location>
</feature>
<dbReference type="EMBL" id="CP003629">
    <property type="protein sequence ID" value="AFQ45155.1"/>
    <property type="molecule type" value="Genomic_DNA"/>
</dbReference>
<keyword evidence="1" id="KW-0812">Transmembrane</keyword>
<dbReference type="eggNOG" id="COG5281">
    <property type="taxonomic scope" value="Bacteria"/>
</dbReference>